<gene>
    <name evidence="1" type="ORF">CDG60_12335</name>
</gene>
<name>A0A3B7LZ47_9GAMM</name>
<reference evidence="2" key="1">
    <citation type="submission" date="2018-09" db="EMBL/GenBank/DDBJ databases">
        <title>The complete genome of Acinetobacter sp. strain WCHAc010005.</title>
        <authorList>
            <person name="Hu Y."/>
            <person name="Long H."/>
            <person name="Feng Y."/>
            <person name="Zong Z."/>
        </authorList>
    </citation>
    <scope>NUCLEOTIDE SEQUENCE [LARGE SCALE GENOMIC DNA]</scope>
    <source>
        <strain evidence="2">WCHAc010005</strain>
    </source>
</reference>
<proteinExistence type="predicted"/>
<dbReference type="KEGG" id="achi:CDG60_12335"/>
<evidence type="ECO:0000313" key="2">
    <source>
        <dbReference type="Proteomes" id="UP000263753"/>
    </source>
</evidence>
<dbReference type="EMBL" id="CP032134">
    <property type="protein sequence ID" value="AXY57285.1"/>
    <property type="molecule type" value="Genomic_DNA"/>
</dbReference>
<sequence length="157" mass="17833">MEKYLKLLSPKSINYEADRIDGGIPSLQAQDVLLAMSYAKLTPLQDNLLRLKYFGANTKANIELFSSVLVSRFESNFNGYGVPQVYHRSILKIALMEFCLVPGGYKPSKRNRAVLCGFSDTTVFIHMMKRVDEVLELFNLEMKIAEVKIFTQISKLS</sequence>
<dbReference type="RefSeq" id="WP_087511769.1">
    <property type="nucleotide sequence ID" value="NZ_CP032134.1"/>
</dbReference>
<dbReference type="AlphaFoldDB" id="A0A3B7LZ47"/>
<evidence type="ECO:0000313" key="1">
    <source>
        <dbReference type="EMBL" id="AXY57285.1"/>
    </source>
</evidence>
<accession>A0A3B7LZ47</accession>
<organism evidence="1 2">
    <name type="scientific">Acinetobacter chinensis</name>
    <dbReference type="NCBI Taxonomy" id="2004650"/>
    <lineage>
        <taxon>Bacteria</taxon>
        <taxon>Pseudomonadati</taxon>
        <taxon>Pseudomonadota</taxon>
        <taxon>Gammaproteobacteria</taxon>
        <taxon>Moraxellales</taxon>
        <taxon>Moraxellaceae</taxon>
        <taxon>Acinetobacter</taxon>
    </lineage>
</organism>
<dbReference type="Proteomes" id="UP000263753">
    <property type="component" value="Chromosome"/>
</dbReference>
<protein>
    <submittedName>
        <fullName evidence="1">Uncharacterized protein</fullName>
    </submittedName>
</protein>